<keyword evidence="2" id="KW-0012">Acyltransferase</keyword>
<evidence type="ECO:0000256" key="2">
    <source>
        <dbReference type="ARBA" id="ARBA00023315"/>
    </source>
</evidence>
<feature type="domain" description="N-acetyltransferase" evidence="4">
    <location>
        <begin position="63"/>
        <end position="232"/>
    </location>
</feature>
<dbReference type="GO" id="GO:0016747">
    <property type="term" value="F:acyltransferase activity, transferring groups other than amino-acyl groups"/>
    <property type="evidence" value="ECO:0007669"/>
    <property type="project" value="InterPro"/>
</dbReference>
<dbReference type="CDD" id="cd04301">
    <property type="entry name" value="NAT_SF"/>
    <property type="match status" value="1"/>
</dbReference>
<organism evidence="5 6">
    <name type="scientific">Massarina eburnea CBS 473.64</name>
    <dbReference type="NCBI Taxonomy" id="1395130"/>
    <lineage>
        <taxon>Eukaryota</taxon>
        <taxon>Fungi</taxon>
        <taxon>Dikarya</taxon>
        <taxon>Ascomycota</taxon>
        <taxon>Pezizomycotina</taxon>
        <taxon>Dothideomycetes</taxon>
        <taxon>Pleosporomycetidae</taxon>
        <taxon>Pleosporales</taxon>
        <taxon>Massarineae</taxon>
        <taxon>Massarinaceae</taxon>
        <taxon>Massarina</taxon>
    </lineage>
</organism>
<dbReference type="InterPro" id="IPR051556">
    <property type="entry name" value="N-term/lysine_N-AcTrnsfr"/>
</dbReference>
<feature type="compositionally biased region" description="Basic and acidic residues" evidence="3">
    <location>
        <begin position="37"/>
        <end position="47"/>
    </location>
</feature>
<evidence type="ECO:0000313" key="5">
    <source>
        <dbReference type="EMBL" id="KAF2636406.1"/>
    </source>
</evidence>
<evidence type="ECO:0000313" key="6">
    <source>
        <dbReference type="Proteomes" id="UP000799753"/>
    </source>
</evidence>
<dbReference type="AlphaFoldDB" id="A0A6A6RMD8"/>
<feature type="compositionally biased region" description="Polar residues" evidence="3">
    <location>
        <begin position="1"/>
        <end position="10"/>
    </location>
</feature>
<dbReference type="InterPro" id="IPR000182">
    <property type="entry name" value="GNAT_dom"/>
</dbReference>
<dbReference type="Pfam" id="PF00583">
    <property type="entry name" value="Acetyltransf_1"/>
    <property type="match status" value="1"/>
</dbReference>
<dbReference type="OrthoDB" id="47374at2759"/>
<dbReference type="InterPro" id="IPR016181">
    <property type="entry name" value="Acyl_CoA_acyltransferase"/>
</dbReference>
<dbReference type="PROSITE" id="PS51186">
    <property type="entry name" value="GNAT"/>
    <property type="match status" value="1"/>
</dbReference>
<gene>
    <name evidence="5" type="ORF">P280DRAFT_472962</name>
</gene>
<proteinExistence type="predicted"/>
<dbReference type="SUPFAM" id="SSF55729">
    <property type="entry name" value="Acyl-CoA N-acyltransferases (Nat)"/>
    <property type="match status" value="1"/>
</dbReference>
<feature type="region of interest" description="Disordered" evidence="3">
    <location>
        <begin position="1"/>
        <end position="47"/>
    </location>
</feature>
<keyword evidence="1" id="KW-0808">Transferase</keyword>
<dbReference type="PANTHER" id="PTHR42919">
    <property type="entry name" value="N-ALPHA-ACETYLTRANSFERASE"/>
    <property type="match status" value="1"/>
</dbReference>
<sequence>MSRIQMSNWGAQPPAMRQSSITAWLKKPPSVTPEPPSETRETRETRETLATSKFTLPPLPANVELVPLTDDLMPAFKRLLVLTLPIPYPPAFFAETMQKPFHGLTLLAVWQSTPPKTTANNANTATRDSGNSRRVVGAIRCRILPSSMLYISTISLLAPYRSHGIASHLLYNIVTKAAKEHGVTRVTAHVWEANEDGLEWYAKRGFEVVGKEDSYYSKLKPAGAVLVLKPIGVADLLAVKDAAGARDG</sequence>
<accession>A0A6A6RMD8</accession>
<evidence type="ECO:0000256" key="3">
    <source>
        <dbReference type="SAM" id="MobiDB-lite"/>
    </source>
</evidence>
<dbReference type="EMBL" id="MU006798">
    <property type="protein sequence ID" value="KAF2636406.1"/>
    <property type="molecule type" value="Genomic_DNA"/>
</dbReference>
<keyword evidence="6" id="KW-1185">Reference proteome</keyword>
<name>A0A6A6RMD8_9PLEO</name>
<dbReference type="Proteomes" id="UP000799753">
    <property type="component" value="Unassembled WGS sequence"/>
</dbReference>
<dbReference type="PANTHER" id="PTHR42919:SF8">
    <property type="entry name" value="N-ALPHA-ACETYLTRANSFERASE 50"/>
    <property type="match status" value="1"/>
</dbReference>
<evidence type="ECO:0000256" key="1">
    <source>
        <dbReference type="ARBA" id="ARBA00022679"/>
    </source>
</evidence>
<reference evidence="5" key="1">
    <citation type="journal article" date="2020" name="Stud. Mycol.">
        <title>101 Dothideomycetes genomes: a test case for predicting lifestyles and emergence of pathogens.</title>
        <authorList>
            <person name="Haridas S."/>
            <person name="Albert R."/>
            <person name="Binder M."/>
            <person name="Bloem J."/>
            <person name="Labutti K."/>
            <person name="Salamov A."/>
            <person name="Andreopoulos B."/>
            <person name="Baker S."/>
            <person name="Barry K."/>
            <person name="Bills G."/>
            <person name="Bluhm B."/>
            <person name="Cannon C."/>
            <person name="Castanera R."/>
            <person name="Culley D."/>
            <person name="Daum C."/>
            <person name="Ezra D."/>
            <person name="Gonzalez J."/>
            <person name="Henrissat B."/>
            <person name="Kuo A."/>
            <person name="Liang C."/>
            <person name="Lipzen A."/>
            <person name="Lutzoni F."/>
            <person name="Magnuson J."/>
            <person name="Mondo S."/>
            <person name="Nolan M."/>
            <person name="Ohm R."/>
            <person name="Pangilinan J."/>
            <person name="Park H.-J."/>
            <person name="Ramirez L."/>
            <person name="Alfaro M."/>
            <person name="Sun H."/>
            <person name="Tritt A."/>
            <person name="Yoshinaga Y."/>
            <person name="Zwiers L.-H."/>
            <person name="Turgeon B."/>
            <person name="Goodwin S."/>
            <person name="Spatafora J."/>
            <person name="Crous P."/>
            <person name="Grigoriev I."/>
        </authorList>
    </citation>
    <scope>NUCLEOTIDE SEQUENCE</scope>
    <source>
        <strain evidence="5">CBS 473.64</strain>
    </source>
</reference>
<dbReference type="GO" id="GO:0007064">
    <property type="term" value="P:mitotic sister chromatid cohesion"/>
    <property type="evidence" value="ECO:0007669"/>
    <property type="project" value="TreeGrafter"/>
</dbReference>
<evidence type="ECO:0000259" key="4">
    <source>
        <dbReference type="PROSITE" id="PS51186"/>
    </source>
</evidence>
<dbReference type="GO" id="GO:0031415">
    <property type="term" value="C:NatA complex"/>
    <property type="evidence" value="ECO:0007669"/>
    <property type="project" value="TreeGrafter"/>
</dbReference>
<dbReference type="Gene3D" id="3.40.630.30">
    <property type="match status" value="1"/>
</dbReference>
<protein>
    <recommendedName>
        <fullName evidence="4">N-acetyltransferase domain-containing protein</fullName>
    </recommendedName>
</protein>